<accession>A0ABC8LKU7</accession>
<organism evidence="2 3">
    <name type="scientific">Eruca vesicaria subsp. sativa</name>
    <name type="common">Garden rocket</name>
    <name type="synonym">Eruca sativa</name>
    <dbReference type="NCBI Taxonomy" id="29727"/>
    <lineage>
        <taxon>Eukaryota</taxon>
        <taxon>Viridiplantae</taxon>
        <taxon>Streptophyta</taxon>
        <taxon>Embryophyta</taxon>
        <taxon>Tracheophyta</taxon>
        <taxon>Spermatophyta</taxon>
        <taxon>Magnoliopsida</taxon>
        <taxon>eudicotyledons</taxon>
        <taxon>Gunneridae</taxon>
        <taxon>Pentapetalae</taxon>
        <taxon>rosids</taxon>
        <taxon>malvids</taxon>
        <taxon>Brassicales</taxon>
        <taxon>Brassicaceae</taxon>
        <taxon>Brassiceae</taxon>
        <taxon>Eruca</taxon>
    </lineage>
</organism>
<proteinExistence type="predicted"/>
<protein>
    <submittedName>
        <fullName evidence="2">Uncharacterized protein</fullName>
    </submittedName>
</protein>
<dbReference type="EMBL" id="CAKOAT010612932">
    <property type="protein sequence ID" value="CAH8384325.1"/>
    <property type="molecule type" value="Genomic_DNA"/>
</dbReference>
<feature type="signal peptide" evidence="1">
    <location>
        <begin position="1"/>
        <end position="15"/>
    </location>
</feature>
<dbReference type="PANTHER" id="PTHR21477:SF35">
    <property type="entry name" value="PROTEIN PHLOEM PROTEIN 2-LIKE A10"/>
    <property type="match status" value="1"/>
</dbReference>
<sequence length="176" mass="19746">MVLLGFIILLRFLRKETVSPSSLLFFSKDLTEFLGSDSDQVRNSLKQIYKIVKSDVLNPSLTRFIQAITVGLLRGYRLDSGNDRSESGFTDPVMDKLFTKSGSGFASAIVGSFARNLVLVPYSSREFSDSKLLDEVCSDDGRKLIGDCVQRFVSTAFWFISTRRQKSMYLTISLPV</sequence>
<keyword evidence="3" id="KW-1185">Reference proteome</keyword>
<dbReference type="InterPro" id="IPR019141">
    <property type="entry name" value="DUF2045"/>
</dbReference>
<comment type="caution">
    <text evidence="2">The sequence shown here is derived from an EMBL/GenBank/DDBJ whole genome shotgun (WGS) entry which is preliminary data.</text>
</comment>
<evidence type="ECO:0000313" key="3">
    <source>
        <dbReference type="Proteomes" id="UP001642260"/>
    </source>
</evidence>
<feature type="chain" id="PRO_5044754854" evidence="1">
    <location>
        <begin position="16"/>
        <end position="176"/>
    </location>
</feature>
<dbReference type="PANTHER" id="PTHR21477">
    <property type="entry name" value="ZGC:172139"/>
    <property type="match status" value="1"/>
</dbReference>
<gene>
    <name evidence="2" type="ORF">ERUC_LOCUS36808</name>
</gene>
<name>A0ABC8LKU7_ERUVS</name>
<reference evidence="2 3" key="1">
    <citation type="submission" date="2022-03" db="EMBL/GenBank/DDBJ databases">
        <authorList>
            <person name="Macdonald S."/>
            <person name="Ahmed S."/>
            <person name="Newling K."/>
        </authorList>
    </citation>
    <scope>NUCLEOTIDE SEQUENCE [LARGE SCALE GENOMIC DNA]</scope>
</reference>
<evidence type="ECO:0000256" key="1">
    <source>
        <dbReference type="SAM" id="SignalP"/>
    </source>
</evidence>
<keyword evidence="1" id="KW-0732">Signal</keyword>
<dbReference type="Proteomes" id="UP001642260">
    <property type="component" value="Unassembled WGS sequence"/>
</dbReference>
<dbReference type="AlphaFoldDB" id="A0ABC8LKU7"/>
<evidence type="ECO:0000313" key="2">
    <source>
        <dbReference type="EMBL" id="CAH8384325.1"/>
    </source>
</evidence>